<evidence type="ECO:0000256" key="3">
    <source>
        <dbReference type="ARBA" id="ARBA00022475"/>
    </source>
</evidence>
<feature type="transmembrane region" description="Helical" evidence="8">
    <location>
        <begin position="47"/>
        <end position="64"/>
    </location>
</feature>
<evidence type="ECO:0000256" key="8">
    <source>
        <dbReference type="SAM" id="Phobius"/>
    </source>
</evidence>
<dbReference type="PANTHER" id="PTHR30574:SF1">
    <property type="entry name" value="SULPHUR TRANSPORT DOMAIN-CONTAINING PROTEIN"/>
    <property type="match status" value="1"/>
</dbReference>
<feature type="transmembrane region" description="Helical" evidence="8">
    <location>
        <begin position="12"/>
        <end position="35"/>
    </location>
</feature>
<evidence type="ECO:0000256" key="2">
    <source>
        <dbReference type="ARBA" id="ARBA00022448"/>
    </source>
</evidence>
<keyword evidence="3" id="KW-1003">Cell membrane</keyword>
<feature type="transmembrane region" description="Helical" evidence="8">
    <location>
        <begin position="118"/>
        <end position="139"/>
    </location>
</feature>
<keyword evidence="2" id="KW-0813">Transport</keyword>
<evidence type="ECO:0000256" key="4">
    <source>
        <dbReference type="ARBA" id="ARBA00022519"/>
    </source>
</evidence>
<reference evidence="9" key="1">
    <citation type="journal article" date="2020" name="Stud. Mycol.">
        <title>101 Dothideomycetes genomes: a test case for predicting lifestyles and emergence of pathogens.</title>
        <authorList>
            <person name="Haridas S."/>
            <person name="Albert R."/>
            <person name="Binder M."/>
            <person name="Bloem J."/>
            <person name="Labutti K."/>
            <person name="Salamov A."/>
            <person name="Andreopoulos B."/>
            <person name="Baker S."/>
            <person name="Barry K."/>
            <person name="Bills G."/>
            <person name="Bluhm B."/>
            <person name="Cannon C."/>
            <person name="Castanera R."/>
            <person name="Culley D."/>
            <person name="Daum C."/>
            <person name="Ezra D."/>
            <person name="Gonzalez J."/>
            <person name="Henrissat B."/>
            <person name="Kuo A."/>
            <person name="Liang C."/>
            <person name="Lipzen A."/>
            <person name="Lutzoni F."/>
            <person name="Magnuson J."/>
            <person name="Mondo S."/>
            <person name="Nolan M."/>
            <person name="Ohm R."/>
            <person name="Pangilinan J."/>
            <person name="Park H.-J."/>
            <person name="Ramirez L."/>
            <person name="Alfaro M."/>
            <person name="Sun H."/>
            <person name="Tritt A."/>
            <person name="Yoshinaga Y."/>
            <person name="Zwiers L.-H."/>
            <person name="Turgeon B."/>
            <person name="Goodwin S."/>
            <person name="Spatafora J."/>
            <person name="Crous P."/>
            <person name="Grigoriev I."/>
        </authorList>
    </citation>
    <scope>NUCLEOTIDE SEQUENCE</scope>
    <source>
        <strain evidence="9">CBS 207.26</strain>
    </source>
</reference>
<name>A0A6A6EIW7_9PEZI</name>
<gene>
    <name evidence="9" type="ORF">K469DRAFT_390264</name>
</gene>
<dbReference type="PANTHER" id="PTHR30574">
    <property type="entry name" value="INNER MEMBRANE PROTEIN YEDE"/>
    <property type="match status" value="1"/>
</dbReference>
<protein>
    <submittedName>
        <fullName evidence="9">YeeE/YedE family integral membrane protein-like protein</fullName>
    </submittedName>
</protein>
<dbReference type="InterPro" id="IPR007272">
    <property type="entry name" value="Sulf_transp_TsuA/YedE"/>
</dbReference>
<evidence type="ECO:0000313" key="9">
    <source>
        <dbReference type="EMBL" id="KAF2190658.1"/>
    </source>
</evidence>
<evidence type="ECO:0000256" key="1">
    <source>
        <dbReference type="ARBA" id="ARBA00004429"/>
    </source>
</evidence>
<keyword evidence="6 8" id="KW-1133">Transmembrane helix</keyword>
<keyword evidence="10" id="KW-1185">Reference proteome</keyword>
<dbReference type="Pfam" id="PF04143">
    <property type="entry name" value="Sulf_transp"/>
    <property type="match status" value="1"/>
</dbReference>
<proteinExistence type="predicted"/>
<organism evidence="9 10">
    <name type="scientific">Zopfia rhizophila CBS 207.26</name>
    <dbReference type="NCBI Taxonomy" id="1314779"/>
    <lineage>
        <taxon>Eukaryota</taxon>
        <taxon>Fungi</taxon>
        <taxon>Dikarya</taxon>
        <taxon>Ascomycota</taxon>
        <taxon>Pezizomycotina</taxon>
        <taxon>Dothideomycetes</taxon>
        <taxon>Dothideomycetes incertae sedis</taxon>
        <taxon>Zopfiaceae</taxon>
        <taxon>Zopfia</taxon>
    </lineage>
</organism>
<keyword evidence="5 8" id="KW-0812">Transmembrane</keyword>
<comment type="subcellular location">
    <subcellularLocation>
        <location evidence="1">Cell inner membrane</location>
        <topology evidence="1">Multi-pass membrane protein</topology>
    </subcellularLocation>
</comment>
<dbReference type="AlphaFoldDB" id="A0A6A6EIW7"/>
<dbReference type="EMBL" id="ML994618">
    <property type="protein sequence ID" value="KAF2190658.1"/>
    <property type="molecule type" value="Genomic_DNA"/>
</dbReference>
<evidence type="ECO:0000313" key="10">
    <source>
        <dbReference type="Proteomes" id="UP000800200"/>
    </source>
</evidence>
<dbReference type="InterPro" id="IPR046513">
    <property type="entry name" value="DUF6691"/>
</dbReference>
<feature type="transmembrane region" description="Helical" evidence="8">
    <location>
        <begin position="159"/>
        <end position="178"/>
    </location>
</feature>
<keyword evidence="4" id="KW-0997">Cell inner membrane</keyword>
<dbReference type="OrthoDB" id="10254418at2759"/>
<evidence type="ECO:0000256" key="6">
    <source>
        <dbReference type="ARBA" id="ARBA00022989"/>
    </source>
</evidence>
<sequence>MFTPVETSVGSLLLHQATSVLLFQNGCVLGASGFLRRLFSAPTKGTLSFFAGMAMSFAPLKLFLPELLTSYPPVPSTLQTAVATVGIGALVGLGTKLSNGCTSGHMLCGLSRLSGRSFLAVATFFPMAMITHHLVHFSLLTEACRPGVPCYAPVYPSRSTTTTLLLLTAVTMFAAQALPRLIARATATEGKTDNDSPARQATQFLSGLEFGLGLQITQMSSPSKVLSFLSFPNLETWDPSMGLVILFGILPNLIEIQARGFRKPPTFNDKFELPTKTIKDTDWKFVLGAAMFGIGWGFTGTCPGPAVLRAVAQPTWGLLWMGGFWMGGKLVAG</sequence>
<dbReference type="Pfam" id="PF20398">
    <property type="entry name" value="DUF6691"/>
    <property type="match status" value="1"/>
</dbReference>
<keyword evidence="7 8" id="KW-0472">Membrane</keyword>
<accession>A0A6A6EIW7</accession>
<dbReference type="GO" id="GO:0005886">
    <property type="term" value="C:plasma membrane"/>
    <property type="evidence" value="ECO:0007669"/>
    <property type="project" value="UniProtKB-SubCell"/>
</dbReference>
<feature type="transmembrane region" description="Helical" evidence="8">
    <location>
        <begin position="76"/>
        <end position="97"/>
    </location>
</feature>
<dbReference type="Proteomes" id="UP000800200">
    <property type="component" value="Unassembled WGS sequence"/>
</dbReference>
<evidence type="ECO:0000256" key="7">
    <source>
        <dbReference type="ARBA" id="ARBA00023136"/>
    </source>
</evidence>
<evidence type="ECO:0000256" key="5">
    <source>
        <dbReference type="ARBA" id="ARBA00022692"/>
    </source>
</evidence>